<keyword evidence="1" id="KW-0812">Transmembrane</keyword>
<name>A0A919PAN4_9CELL</name>
<organism evidence="2 3">
    <name type="scientific">Cellulomonas pakistanensis</name>
    <dbReference type="NCBI Taxonomy" id="992287"/>
    <lineage>
        <taxon>Bacteria</taxon>
        <taxon>Bacillati</taxon>
        <taxon>Actinomycetota</taxon>
        <taxon>Actinomycetes</taxon>
        <taxon>Micrococcales</taxon>
        <taxon>Cellulomonadaceae</taxon>
        <taxon>Cellulomonas</taxon>
    </lineage>
</organism>
<dbReference type="RefSeq" id="WP_203668707.1">
    <property type="nucleotide sequence ID" value="NZ_BONO01000014.1"/>
</dbReference>
<dbReference type="Pfam" id="PF13829">
    <property type="entry name" value="DUF4191"/>
    <property type="match status" value="1"/>
</dbReference>
<keyword evidence="1" id="KW-0472">Membrane</keyword>
<feature type="transmembrane region" description="Helical" evidence="1">
    <location>
        <begin position="66"/>
        <end position="86"/>
    </location>
</feature>
<reference evidence="2" key="1">
    <citation type="submission" date="2021-01" db="EMBL/GenBank/DDBJ databases">
        <title>Whole genome shotgun sequence of Cellulomonas pakistanensis NBRC 110800.</title>
        <authorList>
            <person name="Komaki H."/>
            <person name="Tamura T."/>
        </authorList>
    </citation>
    <scope>NUCLEOTIDE SEQUENCE</scope>
    <source>
        <strain evidence="2">NBRC 110800</strain>
    </source>
</reference>
<feature type="transmembrane region" description="Helical" evidence="1">
    <location>
        <begin position="41"/>
        <end position="60"/>
    </location>
</feature>
<keyword evidence="1" id="KW-1133">Transmembrane helix</keyword>
<evidence type="ECO:0000256" key="1">
    <source>
        <dbReference type="SAM" id="Phobius"/>
    </source>
</evidence>
<comment type="caution">
    <text evidence="2">The sequence shown here is derived from an EMBL/GenBank/DDBJ whole genome shotgun (WGS) entry which is preliminary data.</text>
</comment>
<protein>
    <recommendedName>
        <fullName evidence="4">DUF4191 domain-containing protein</fullName>
    </recommendedName>
</protein>
<dbReference type="AlphaFoldDB" id="A0A919PAN4"/>
<dbReference type="EMBL" id="BONO01000014">
    <property type="protein sequence ID" value="GIG36688.1"/>
    <property type="molecule type" value="Genomic_DNA"/>
</dbReference>
<gene>
    <name evidence="2" type="ORF">Cpa01nite_20690</name>
</gene>
<keyword evidence="3" id="KW-1185">Reference proteome</keyword>
<dbReference type="Proteomes" id="UP000642125">
    <property type="component" value="Unassembled WGS sequence"/>
</dbReference>
<proteinExistence type="predicted"/>
<evidence type="ECO:0000313" key="2">
    <source>
        <dbReference type="EMBL" id="GIG36688.1"/>
    </source>
</evidence>
<accession>A0A919PAN4</accession>
<dbReference type="InterPro" id="IPR025445">
    <property type="entry name" value="DUF4191"/>
</dbReference>
<evidence type="ECO:0008006" key="4">
    <source>
        <dbReference type="Google" id="ProtNLM"/>
    </source>
</evidence>
<evidence type="ECO:0000313" key="3">
    <source>
        <dbReference type="Proteomes" id="UP000642125"/>
    </source>
</evidence>
<sequence length="241" mass="26857">MAREKNPTAGAAAKPAKVKKTRWYHQVWQAYQMTRQQDPSVTWLILGVFVGVIALGQVLALFFLTWWYLLLLSLPFALLGAMFMLTRRAERAAYSRIEGQPGAALSALGTIRRGWTFAQEPVAVAPRTQDLVYRGVGRPGIVLVGEGPAHRIGKLLESERKRTARVLPGVPITLMEVGREEDQVPLPQLARKVQRLKPQLTKAEVGEVVKRLQALGAVRMPVPKGVDPMRVRPDRKGMRGR</sequence>